<dbReference type="Gene3D" id="3.80.10.10">
    <property type="entry name" value="Ribonuclease Inhibitor"/>
    <property type="match status" value="1"/>
</dbReference>
<accession>A0A8H7U0U5</accession>
<proteinExistence type="predicted"/>
<dbReference type="InterPro" id="IPR032675">
    <property type="entry name" value="LRR_dom_sf"/>
</dbReference>
<gene>
    <name evidence="1" type="ORF">IEO21_06776</name>
</gene>
<name>A0A8H7U0U5_9APHY</name>
<comment type="caution">
    <text evidence="1">The sequence shown here is derived from an EMBL/GenBank/DDBJ whole genome shotgun (WGS) entry which is preliminary data.</text>
</comment>
<evidence type="ECO:0008006" key="3">
    <source>
        <dbReference type="Google" id="ProtNLM"/>
    </source>
</evidence>
<dbReference type="SUPFAM" id="SSF52047">
    <property type="entry name" value="RNI-like"/>
    <property type="match status" value="1"/>
</dbReference>
<evidence type="ECO:0000313" key="1">
    <source>
        <dbReference type="EMBL" id="KAF9810828.1"/>
    </source>
</evidence>
<organism evidence="1 2">
    <name type="scientific">Rhodonia placenta</name>
    <dbReference type="NCBI Taxonomy" id="104341"/>
    <lineage>
        <taxon>Eukaryota</taxon>
        <taxon>Fungi</taxon>
        <taxon>Dikarya</taxon>
        <taxon>Basidiomycota</taxon>
        <taxon>Agaricomycotina</taxon>
        <taxon>Agaricomycetes</taxon>
        <taxon>Polyporales</taxon>
        <taxon>Adustoporiaceae</taxon>
        <taxon>Rhodonia</taxon>
    </lineage>
</organism>
<dbReference type="Proteomes" id="UP000639403">
    <property type="component" value="Unassembled WGS sequence"/>
</dbReference>
<reference evidence="1" key="1">
    <citation type="submission" date="2020-11" db="EMBL/GenBank/DDBJ databases">
        <authorList>
            <person name="Koelle M."/>
            <person name="Horta M.A.C."/>
            <person name="Nowrousian M."/>
            <person name="Ohm R.A."/>
            <person name="Benz P."/>
            <person name="Pilgard A."/>
        </authorList>
    </citation>
    <scope>NUCLEOTIDE SEQUENCE</scope>
    <source>
        <strain evidence="1">FPRL280</strain>
    </source>
</reference>
<sequence>MKPATVASGRSLLTLNDDILLAIVSFLPQEDSLNLSHTARGIYSIAMRQVNPKLRKLSVSMSQGDLDPMDLFEGLTRFSNLQTLVMRGEEEWRAGSQRSRIPVIPSIKRLDLHRCQDVSGLRLSPVRLSFTLWSEPLWWETLLGNLPRLRVLEVKLINVWLEPLIQWTVCHTCENMLCLLPAHIACLKMVYSVLWQISIDPETLHSLPQLVANSIPSMELFAVGLADCLSNRDQTHWTRIRVNGDNQRVVEAIDPTTGEESLSRISSRFHESLTSTG</sequence>
<reference evidence="1" key="2">
    <citation type="journal article" name="Front. Microbiol.">
        <title>Degradative Capacity of Two Strains of Rhodonia placenta: From Phenotype to Genotype.</title>
        <authorList>
            <person name="Kolle M."/>
            <person name="Horta M.A.C."/>
            <person name="Nowrousian M."/>
            <person name="Ohm R.A."/>
            <person name="Benz J.P."/>
            <person name="Pilgard A."/>
        </authorList>
    </citation>
    <scope>NUCLEOTIDE SEQUENCE</scope>
    <source>
        <strain evidence="1">FPRL280</strain>
    </source>
</reference>
<protein>
    <recommendedName>
        <fullName evidence="3">F-box domain-containing protein</fullName>
    </recommendedName>
</protein>
<evidence type="ECO:0000313" key="2">
    <source>
        <dbReference type="Proteomes" id="UP000639403"/>
    </source>
</evidence>
<dbReference type="AlphaFoldDB" id="A0A8H7U0U5"/>
<dbReference type="EMBL" id="JADOXO010000164">
    <property type="protein sequence ID" value="KAF9810828.1"/>
    <property type="molecule type" value="Genomic_DNA"/>
</dbReference>